<protein>
    <recommendedName>
        <fullName evidence="5">Thioesterase family protein</fullName>
    </recommendedName>
</protein>
<name>A0A917TPR7_9ACTN</name>
<dbReference type="EMBL" id="BMPI01000015">
    <property type="protein sequence ID" value="GGM31584.1"/>
    <property type="molecule type" value="Genomic_DNA"/>
</dbReference>
<dbReference type="AlphaFoldDB" id="A0A917TPR7"/>
<keyword evidence="4" id="KW-1185">Reference proteome</keyword>
<organism evidence="3 4">
    <name type="scientific">Dactylosporangium sucinum</name>
    <dbReference type="NCBI Taxonomy" id="1424081"/>
    <lineage>
        <taxon>Bacteria</taxon>
        <taxon>Bacillati</taxon>
        <taxon>Actinomycetota</taxon>
        <taxon>Actinomycetes</taxon>
        <taxon>Micromonosporales</taxon>
        <taxon>Micromonosporaceae</taxon>
        <taxon>Dactylosporangium</taxon>
    </lineage>
</organism>
<proteinExistence type="predicted"/>
<evidence type="ECO:0008006" key="5">
    <source>
        <dbReference type="Google" id="ProtNLM"/>
    </source>
</evidence>
<evidence type="ECO:0000259" key="1">
    <source>
        <dbReference type="Pfam" id="PF13622"/>
    </source>
</evidence>
<dbReference type="Gene3D" id="2.40.160.210">
    <property type="entry name" value="Acyl-CoA thioesterase, double hotdog domain"/>
    <property type="match status" value="1"/>
</dbReference>
<dbReference type="InterPro" id="IPR049449">
    <property type="entry name" value="TesB_ACOT8-like_N"/>
</dbReference>
<dbReference type="InterPro" id="IPR049450">
    <property type="entry name" value="ACOT8-like_C"/>
</dbReference>
<dbReference type="InterPro" id="IPR029069">
    <property type="entry name" value="HotDog_dom_sf"/>
</dbReference>
<feature type="domain" description="Acyl-CoA thioesterase-like C-terminal" evidence="2">
    <location>
        <begin position="119"/>
        <end position="247"/>
    </location>
</feature>
<dbReference type="Pfam" id="PF20789">
    <property type="entry name" value="4HBT_3C"/>
    <property type="match status" value="1"/>
</dbReference>
<reference evidence="3" key="2">
    <citation type="submission" date="2020-09" db="EMBL/GenBank/DDBJ databases">
        <authorList>
            <person name="Sun Q."/>
            <person name="Ohkuma M."/>
        </authorList>
    </citation>
    <scope>NUCLEOTIDE SEQUENCE</scope>
    <source>
        <strain evidence="3">JCM 19831</strain>
    </source>
</reference>
<dbReference type="Pfam" id="PF13622">
    <property type="entry name" value="4HBT_3"/>
    <property type="match status" value="1"/>
</dbReference>
<comment type="caution">
    <text evidence="3">The sequence shown here is derived from an EMBL/GenBank/DDBJ whole genome shotgun (WGS) entry which is preliminary data.</text>
</comment>
<feature type="domain" description="Acyl-CoA thioesterase-like N-terminal HotDog" evidence="1">
    <location>
        <begin position="19"/>
        <end position="96"/>
    </location>
</feature>
<sequence length="257" mass="27156">MAFYEQVAADRFESTEYTRGPWDAASQHAGPPAALLGRAVEAAAPPGLRVVRMTYEIARPVPVAPLTVTTSVVRSGRSVTVLSAAVEPFMRCTALLMRTSPDVAPAVGVPGPSLDGAAAQPFFDVPYDIGYHRAMEVRFSAGSFVDRGPATAWFRMRVPLVAGEEPSALARVLVAADSGNGISHVVDFARYLFVNADLTVHLLRHPIGEWVCLQSVSSIDPSGIGLADTALFDPSGQIGRSAQSLFVAPRKSVVPGG</sequence>
<gene>
    <name evidence="3" type="ORF">GCM10007977_036000</name>
</gene>
<accession>A0A917TPR7</accession>
<dbReference type="InterPro" id="IPR042171">
    <property type="entry name" value="Acyl-CoA_hotdog"/>
</dbReference>
<dbReference type="Proteomes" id="UP000642070">
    <property type="component" value="Unassembled WGS sequence"/>
</dbReference>
<dbReference type="RefSeq" id="WP_190250995.1">
    <property type="nucleotide sequence ID" value="NZ_BMPI01000015.1"/>
</dbReference>
<evidence type="ECO:0000259" key="2">
    <source>
        <dbReference type="Pfam" id="PF20789"/>
    </source>
</evidence>
<evidence type="ECO:0000313" key="3">
    <source>
        <dbReference type="EMBL" id="GGM31584.1"/>
    </source>
</evidence>
<evidence type="ECO:0000313" key="4">
    <source>
        <dbReference type="Proteomes" id="UP000642070"/>
    </source>
</evidence>
<dbReference type="SUPFAM" id="SSF54637">
    <property type="entry name" value="Thioesterase/thiol ester dehydrase-isomerase"/>
    <property type="match status" value="1"/>
</dbReference>
<reference evidence="3" key="1">
    <citation type="journal article" date="2014" name="Int. J. Syst. Evol. Microbiol.">
        <title>Complete genome sequence of Corynebacterium casei LMG S-19264T (=DSM 44701T), isolated from a smear-ripened cheese.</title>
        <authorList>
            <consortium name="US DOE Joint Genome Institute (JGI-PGF)"/>
            <person name="Walter F."/>
            <person name="Albersmeier A."/>
            <person name="Kalinowski J."/>
            <person name="Ruckert C."/>
        </authorList>
    </citation>
    <scope>NUCLEOTIDE SEQUENCE</scope>
    <source>
        <strain evidence="3">JCM 19831</strain>
    </source>
</reference>